<sequence length="852" mass="96130">MTIVERSPAPPLGQWCGSAWGYTVYFSESDSINMTLRLDRLSQQGVGYNFDFKLAYKFLRRSEARLRYGNATVGAWRGERIPGTYCDRILSDCDLRACRIQSPNFPGIPADKHVLLAVRQTNSHKIHIKDQIVKYDRSQRLNSYAFLRIWDQCNVVQDYLTVWDGADRNSPVLVRLCGGDAVPDIITRGPNMLLEFHTSPFDNPFHPVFYVDKDSHSYVRSDGRCRFVLRSSDKTSGVLRNPRHSLPPNTSCVYYFQLEMKDKKSLLGSFCREESPRLCDHALLSNATRATRPCAPSESYITSGPALTILQELRQGSALYPVSFLLRYEFVDVSEQGQPLLDSQSACDRVFKSAQTYSGRFQAPRAIFYYGRGGAQNMTCVLRFEAKQGERVQLTFTNTYFGNKHCSTHKDSRTSRWKCDRPAKRTIGGEGLAQVIITEYPWDGVPIQRDCICTNRSEPLNVHTLTAPVIEVNFTVTMMNITEDYDDFAFEGEYKFVPTGPGDETVCSTGWGQRRLRGSSGEIRLYDKRQTSIAPDIVGDRNVISESVRAEVACVHRPWLIEPGGDEVDPIQGRYLYVKIPGYEITNSSPFCSTPNRLFIYKARDTSNHTEICPDGAGFIELYSPGWKSADTALETSLKPHAKSYVIDFLQHEQADYSIKWIEIMKKPSFDHDPETNILPAAVADCRYSAHCPSGYDEDDSNCSFRISLPPPYVAAAAGVGLLICAVLVALCTCKRRRRKDKEFKARLDGALPAEERPFDRAKTNGVPVETGRQYATVQKYATIDKYSLSQKYSAGLNDARYYDEVAQRDKLADTRYASLGRGGRGMRADNRSSGSRRMPDLGYPDLKDNFC</sequence>
<keyword evidence="7" id="KW-1185">Reference proteome</keyword>
<evidence type="ECO:0000259" key="5">
    <source>
        <dbReference type="PROSITE" id="PS01180"/>
    </source>
</evidence>
<evidence type="ECO:0000313" key="7">
    <source>
        <dbReference type="Proteomes" id="UP000037510"/>
    </source>
</evidence>
<dbReference type="InterPro" id="IPR035914">
    <property type="entry name" value="Sperma_CUB_dom_sf"/>
</dbReference>
<reference evidence="6 7" key="1">
    <citation type="journal article" date="2015" name="Genome Biol. Evol.">
        <title>The genome of winter moth (Operophtera brumata) provides a genomic perspective on sexual dimorphism and phenology.</title>
        <authorList>
            <person name="Derks M.F."/>
            <person name="Smit S."/>
            <person name="Salis L."/>
            <person name="Schijlen E."/>
            <person name="Bossers A."/>
            <person name="Mateman C."/>
            <person name="Pijl A.S."/>
            <person name="de Ridder D."/>
            <person name="Groenen M.A."/>
            <person name="Visser M.E."/>
            <person name="Megens H.J."/>
        </authorList>
    </citation>
    <scope>NUCLEOTIDE SEQUENCE [LARGE SCALE GENOMIC DNA]</scope>
    <source>
        <strain evidence="6">WM2013NL</strain>
        <tissue evidence="6">Head and thorax</tissue>
    </source>
</reference>
<comment type="caution">
    <text evidence="2">Lacks conserved residue(s) required for the propagation of feature annotation.</text>
</comment>
<dbReference type="GO" id="GO:0005886">
    <property type="term" value="C:plasma membrane"/>
    <property type="evidence" value="ECO:0007669"/>
    <property type="project" value="TreeGrafter"/>
</dbReference>
<feature type="region of interest" description="Disordered" evidence="3">
    <location>
        <begin position="823"/>
        <end position="852"/>
    </location>
</feature>
<dbReference type="PROSITE" id="PS01180">
    <property type="entry name" value="CUB"/>
    <property type="match status" value="1"/>
</dbReference>
<keyword evidence="4" id="KW-0812">Transmembrane</keyword>
<keyword evidence="4" id="KW-1133">Transmembrane helix</keyword>
<feature type="transmembrane region" description="Helical" evidence="4">
    <location>
        <begin position="713"/>
        <end position="734"/>
    </location>
</feature>
<dbReference type="Proteomes" id="UP000037510">
    <property type="component" value="Unassembled WGS sequence"/>
</dbReference>
<evidence type="ECO:0000313" key="6">
    <source>
        <dbReference type="EMBL" id="KOB70013.1"/>
    </source>
</evidence>
<dbReference type="InterPro" id="IPR056707">
    <property type="entry name" value="DUF7805"/>
</dbReference>
<gene>
    <name evidence="6" type="ORF">OBRU01_16013</name>
</gene>
<accession>A0A0L7L3D5</accession>
<proteinExistence type="predicted"/>
<protein>
    <submittedName>
        <fullName evidence="6">Cubilin</fullName>
    </submittedName>
</protein>
<evidence type="ECO:0000256" key="2">
    <source>
        <dbReference type="PROSITE-ProRule" id="PRU00059"/>
    </source>
</evidence>
<dbReference type="SUPFAM" id="SSF49854">
    <property type="entry name" value="Spermadhesin, CUB domain"/>
    <property type="match status" value="1"/>
</dbReference>
<keyword evidence="1" id="KW-1015">Disulfide bond</keyword>
<comment type="caution">
    <text evidence="6">The sequence shown here is derived from an EMBL/GenBank/DDBJ whole genome shotgun (WGS) entry which is preliminary data.</text>
</comment>
<dbReference type="InterPro" id="IPR053207">
    <property type="entry name" value="Non-NMDA_GluR_Accessory"/>
</dbReference>
<dbReference type="EMBL" id="JTDY01003175">
    <property type="protein sequence ID" value="KOB70013.1"/>
    <property type="molecule type" value="Genomic_DNA"/>
</dbReference>
<dbReference type="CDD" id="cd00041">
    <property type="entry name" value="CUB"/>
    <property type="match status" value="1"/>
</dbReference>
<feature type="domain" description="CUB" evidence="5">
    <location>
        <begin position="86"/>
        <end position="212"/>
    </location>
</feature>
<dbReference type="AlphaFoldDB" id="A0A0L7L3D5"/>
<dbReference type="PANTHER" id="PTHR47537">
    <property type="entry name" value="CUBILIN"/>
    <property type="match status" value="1"/>
</dbReference>
<dbReference type="Pfam" id="PF00431">
    <property type="entry name" value="CUB"/>
    <property type="match status" value="1"/>
</dbReference>
<dbReference type="STRING" id="104452.A0A0L7L3D5"/>
<dbReference type="Gene3D" id="2.60.120.290">
    <property type="entry name" value="Spermadhesin, CUB domain"/>
    <property type="match status" value="1"/>
</dbReference>
<dbReference type="Pfam" id="PF25090">
    <property type="entry name" value="DUF7805"/>
    <property type="match status" value="1"/>
</dbReference>
<organism evidence="6 7">
    <name type="scientific">Operophtera brumata</name>
    <name type="common">Winter moth</name>
    <name type="synonym">Phalaena brumata</name>
    <dbReference type="NCBI Taxonomy" id="104452"/>
    <lineage>
        <taxon>Eukaryota</taxon>
        <taxon>Metazoa</taxon>
        <taxon>Ecdysozoa</taxon>
        <taxon>Arthropoda</taxon>
        <taxon>Hexapoda</taxon>
        <taxon>Insecta</taxon>
        <taxon>Pterygota</taxon>
        <taxon>Neoptera</taxon>
        <taxon>Endopterygota</taxon>
        <taxon>Lepidoptera</taxon>
        <taxon>Glossata</taxon>
        <taxon>Ditrysia</taxon>
        <taxon>Geometroidea</taxon>
        <taxon>Geometridae</taxon>
        <taxon>Larentiinae</taxon>
        <taxon>Operophtera</taxon>
    </lineage>
</organism>
<dbReference type="SMART" id="SM00042">
    <property type="entry name" value="CUB"/>
    <property type="match status" value="1"/>
</dbReference>
<name>A0A0L7L3D5_OPEBR</name>
<dbReference type="PANTHER" id="PTHR47537:SF3">
    <property type="entry name" value="CUB DOMAIN-CONTAINING PROTEIN"/>
    <property type="match status" value="1"/>
</dbReference>
<evidence type="ECO:0000256" key="4">
    <source>
        <dbReference type="SAM" id="Phobius"/>
    </source>
</evidence>
<evidence type="ECO:0000256" key="3">
    <source>
        <dbReference type="SAM" id="MobiDB-lite"/>
    </source>
</evidence>
<dbReference type="InterPro" id="IPR000859">
    <property type="entry name" value="CUB_dom"/>
</dbReference>
<feature type="non-terminal residue" evidence="6">
    <location>
        <position position="852"/>
    </location>
</feature>
<keyword evidence="4" id="KW-0472">Membrane</keyword>
<evidence type="ECO:0000256" key="1">
    <source>
        <dbReference type="ARBA" id="ARBA00023157"/>
    </source>
</evidence>
<feature type="non-terminal residue" evidence="6">
    <location>
        <position position="1"/>
    </location>
</feature>